<name>L9YT28_9EURY</name>
<dbReference type="PATRIC" id="fig|1227495.3.peg.2205"/>
<reference evidence="2 3" key="1">
    <citation type="journal article" date="2014" name="PLoS Genet.">
        <title>Phylogenetically driven sequencing of extremely halophilic archaea reveals strategies for static and dynamic osmo-response.</title>
        <authorList>
            <person name="Becker E.A."/>
            <person name="Seitzer P.M."/>
            <person name="Tritt A."/>
            <person name="Larsen D."/>
            <person name="Krusor M."/>
            <person name="Yao A.I."/>
            <person name="Wu D."/>
            <person name="Madern D."/>
            <person name="Eisen J.A."/>
            <person name="Darling A.E."/>
            <person name="Facciotti M.T."/>
        </authorList>
    </citation>
    <scope>NUCLEOTIDE SEQUENCE [LARGE SCALE GENOMIC DNA]</scope>
    <source>
        <strain evidence="2 3">DSM 3751</strain>
    </source>
</reference>
<evidence type="ECO:0000313" key="3">
    <source>
        <dbReference type="Proteomes" id="UP000011618"/>
    </source>
</evidence>
<sequence>MLKRLGCAGAVITASTSVTAATSESPIQPGTYATYEVRRKRADELEVEYTVRNEVVDRDGDRVHVKVERERDSTAETGRYSVPVRTFEPVVPRGETTVDRVNNGVQLQGSVRGGWIETTTVTLEPDENVDRYELDVELLETSGETPSQSKRGFWLLPTLLSPDKDVKSVETDDTADSNGDNSTTATVSVQSNSESYTASSKLETHVFTPIEFLAEPLRRLKTAPSI</sequence>
<organism evidence="2 3">
    <name type="scientific">Natrinema pallidum DSM 3751</name>
    <dbReference type="NCBI Taxonomy" id="1227495"/>
    <lineage>
        <taxon>Archaea</taxon>
        <taxon>Methanobacteriati</taxon>
        <taxon>Methanobacteriota</taxon>
        <taxon>Stenosarchaea group</taxon>
        <taxon>Halobacteria</taxon>
        <taxon>Halobacteriales</taxon>
        <taxon>Natrialbaceae</taxon>
        <taxon>Natrinema</taxon>
    </lineage>
</organism>
<evidence type="ECO:0000313" key="2">
    <source>
        <dbReference type="EMBL" id="ELY76617.1"/>
    </source>
</evidence>
<proteinExistence type="predicted"/>
<dbReference type="AlphaFoldDB" id="L9YT28"/>
<evidence type="ECO:0000256" key="1">
    <source>
        <dbReference type="SAM" id="MobiDB-lite"/>
    </source>
</evidence>
<comment type="caution">
    <text evidence="2">The sequence shown here is derived from an EMBL/GenBank/DDBJ whole genome shotgun (WGS) entry which is preliminary data.</text>
</comment>
<dbReference type="Proteomes" id="UP000011618">
    <property type="component" value="Unassembled WGS sequence"/>
</dbReference>
<dbReference type="EMBL" id="AOII01000069">
    <property type="protein sequence ID" value="ELY76617.1"/>
    <property type="molecule type" value="Genomic_DNA"/>
</dbReference>
<feature type="compositionally biased region" description="Polar residues" evidence="1">
    <location>
        <begin position="176"/>
        <end position="198"/>
    </location>
</feature>
<accession>L9YT28</accession>
<gene>
    <name evidence="2" type="ORF">C487_11052</name>
</gene>
<protein>
    <submittedName>
        <fullName evidence="2">Uncharacterized protein</fullName>
    </submittedName>
</protein>
<feature type="region of interest" description="Disordered" evidence="1">
    <location>
        <begin position="165"/>
        <end position="198"/>
    </location>
</feature>